<dbReference type="Gene3D" id="2.120.10.60">
    <property type="entry name" value="Tricorn protease N-terminal domain"/>
    <property type="match status" value="1"/>
</dbReference>
<keyword evidence="4" id="KW-1185">Reference proteome</keyword>
<comment type="similarity">
    <text evidence="1">Belongs to the TolB family.</text>
</comment>
<sequence>MIEHQLPDVDTPTAYDDVITTGRTRARRRTAVIAAAAATVTALALAGLVALHQDRKPEIVAPPFSPVDLIAAETPAGLQLVDPRDGSERFAPDKDGTYVSWSPDGGQIAYVVPASDDSSRDLWTASVTTQVKHRVAHCAGCKVVAADWSPDGADLAYTVLLPNGRSELRVVAGGATGTMIALGTGGWGWPQWSPDGTTIALGEEQGARGFIDLLPVDRSPLRGPTPKAGPPQRIAGPIEGVKRLSWSPDGRRIAFTAGAQDMTPGFTSDLYVVNADGSGTRQLTHSPTGTRIFAVEWETGNPDQPFLVSIAENGVDYSEAHLALVSSDGSRVAPVYAGGSTVKAFRAAYRF</sequence>
<keyword evidence="2" id="KW-0472">Membrane</keyword>
<keyword evidence="2" id="KW-1133">Transmembrane helix</keyword>
<evidence type="ECO:0000256" key="2">
    <source>
        <dbReference type="SAM" id="Phobius"/>
    </source>
</evidence>
<organism evidence="3 4">
    <name type="scientific">Nocardioides panacihumi</name>
    <dbReference type="NCBI Taxonomy" id="400774"/>
    <lineage>
        <taxon>Bacteria</taxon>
        <taxon>Bacillati</taxon>
        <taxon>Actinomycetota</taxon>
        <taxon>Actinomycetes</taxon>
        <taxon>Propionibacteriales</taxon>
        <taxon>Nocardioidaceae</taxon>
        <taxon>Nocardioides</taxon>
    </lineage>
</organism>
<feature type="transmembrane region" description="Helical" evidence="2">
    <location>
        <begin position="31"/>
        <end position="51"/>
    </location>
</feature>
<gene>
    <name evidence="3" type="ORF">GCM10009798_26680</name>
</gene>
<evidence type="ECO:0008006" key="5">
    <source>
        <dbReference type="Google" id="ProtNLM"/>
    </source>
</evidence>
<dbReference type="PANTHER" id="PTHR36842">
    <property type="entry name" value="PROTEIN TOLB HOMOLOG"/>
    <property type="match status" value="1"/>
</dbReference>
<evidence type="ECO:0000313" key="3">
    <source>
        <dbReference type="EMBL" id="GAA1965084.1"/>
    </source>
</evidence>
<dbReference type="RefSeq" id="WP_344045425.1">
    <property type="nucleotide sequence ID" value="NZ_BAAAPB010000002.1"/>
</dbReference>
<dbReference type="EMBL" id="BAAAPB010000002">
    <property type="protein sequence ID" value="GAA1965084.1"/>
    <property type="molecule type" value="Genomic_DNA"/>
</dbReference>
<dbReference type="InterPro" id="IPR011042">
    <property type="entry name" value="6-blade_b-propeller_TolB-like"/>
</dbReference>
<evidence type="ECO:0000256" key="1">
    <source>
        <dbReference type="ARBA" id="ARBA00009820"/>
    </source>
</evidence>
<dbReference type="Pfam" id="PF07676">
    <property type="entry name" value="PD40"/>
    <property type="match status" value="1"/>
</dbReference>
<keyword evidence="2" id="KW-0812">Transmembrane</keyword>
<dbReference type="PANTHER" id="PTHR36842:SF1">
    <property type="entry name" value="PROTEIN TOLB"/>
    <property type="match status" value="1"/>
</dbReference>
<reference evidence="4" key="1">
    <citation type="journal article" date="2019" name="Int. J. Syst. Evol. Microbiol.">
        <title>The Global Catalogue of Microorganisms (GCM) 10K type strain sequencing project: providing services to taxonomists for standard genome sequencing and annotation.</title>
        <authorList>
            <consortium name="The Broad Institute Genomics Platform"/>
            <consortium name="The Broad Institute Genome Sequencing Center for Infectious Disease"/>
            <person name="Wu L."/>
            <person name="Ma J."/>
        </authorList>
    </citation>
    <scope>NUCLEOTIDE SEQUENCE [LARGE SCALE GENOMIC DNA]</scope>
    <source>
        <strain evidence="4">JCM 15309</strain>
    </source>
</reference>
<dbReference type="SUPFAM" id="SSF82171">
    <property type="entry name" value="DPP6 N-terminal domain-like"/>
    <property type="match status" value="1"/>
</dbReference>
<dbReference type="InterPro" id="IPR011659">
    <property type="entry name" value="WD40"/>
</dbReference>
<evidence type="ECO:0000313" key="4">
    <source>
        <dbReference type="Proteomes" id="UP001500571"/>
    </source>
</evidence>
<name>A0ABP5CJR6_9ACTN</name>
<protein>
    <recommendedName>
        <fullName evidence="5">WD40 repeat protein</fullName>
    </recommendedName>
</protein>
<dbReference type="Gene3D" id="2.120.10.30">
    <property type="entry name" value="TolB, C-terminal domain"/>
    <property type="match status" value="1"/>
</dbReference>
<accession>A0ABP5CJR6</accession>
<dbReference type="Proteomes" id="UP001500571">
    <property type="component" value="Unassembled WGS sequence"/>
</dbReference>
<comment type="caution">
    <text evidence="3">The sequence shown here is derived from an EMBL/GenBank/DDBJ whole genome shotgun (WGS) entry which is preliminary data.</text>
</comment>
<proteinExistence type="inferred from homology"/>